<sequence>MRSATMENLYEEEALDGPNSPDPDGAQPPRHFNGGSGKSVSLRILSMPSSPLPAASTGRPLHSPVNTVPSSPVSAVSLSVATGHETRRRPGRERAVRKTTAKLHTAPIGTGTSEPASCEASSNSVPSNPEPGSPSTTVTPPALAGVLKKSRVDFVRFDSTEIHYTENEEVRKKISDEIKSSNTITSRHLALQRTSHGQSDEQCPSTGCEKNRCSPSAVTNAVSGVFGGIHRVYIQPIVARVRGGLHLRRVAAVPKRPKIRILLRPGGGPDRPDIGRRLPVATRNSPVSDRLPVDCVGRKASERAAACREGRSLVKKLDHLACGDMPPPSPSQDRREGRGTDLQLRKCNNSLSHSTVVVVAFLPITIKSMPGLHKNARGKTTHPNGALWPTSDEGATIAYTQQVKRARNAFRRF</sequence>
<name>A0A182JH99_ANOAO</name>
<dbReference type="EnsemblMetazoa" id="AATE018074-RA">
    <property type="protein sequence ID" value="AATE018074-PA.1"/>
    <property type="gene ID" value="AATE018074"/>
</dbReference>
<feature type="region of interest" description="Disordered" evidence="1">
    <location>
        <begin position="1"/>
        <end position="141"/>
    </location>
</feature>
<feature type="compositionally biased region" description="Low complexity" evidence="1">
    <location>
        <begin position="63"/>
        <end position="80"/>
    </location>
</feature>
<reference evidence="2" key="1">
    <citation type="submission" date="2022-08" db="UniProtKB">
        <authorList>
            <consortium name="EnsemblMetazoa"/>
        </authorList>
    </citation>
    <scope>IDENTIFICATION</scope>
    <source>
        <strain evidence="2">EBRO</strain>
    </source>
</reference>
<feature type="compositionally biased region" description="Polar residues" evidence="1">
    <location>
        <begin position="110"/>
        <end position="127"/>
    </location>
</feature>
<accession>A0A182JH99</accession>
<feature type="region of interest" description="Disordered" evidence="1">
    <location>
        <begin position="320"/>
        <end position="339"/>
    </location>
</feature>
<feature type="compositionally biased region" description="Basic residues" evidence="1">
    <location>
        <begin position="86"/>
        <end position="101"/>
    </location>
</feature>
<feature type="region of interest" description="Disordered" evidence="1">
    <location>
        <begin position="264"/>
        <end position="286"/>
    </location>
</feature>
<organism evidence="2">
    <name type="scientific">Anopheles atroparvus</name>
    <name type="common">European mosquito</name>
    <dbReference type="NCBI Taxonomy" id="41427"/>
    <lineage>
        <taxon>Eukaryota</taxon>
        <taxon>Metazoa</taxon>
        <taxon>Ecdysozoa</taxon>
        <taxon>Arthropoda</taxon>
        <taxon>Hexapoda</taxon>
        <taxon>Insecta</taxon>
        <taxon>Pterygota</taxon>
        <taxon>Neoptera</taxon>
        <taxon>Endopterygota</taxon>
        <taxon>Diptera</taxon>
        <taxon>Nematocera</taxon>
        <taxon>Culicoidea</taxon>
        <taxon>Culicidae</taxon>
        <taxon>Anophelinae</taxon>
        <taxon>Anopheles</taxon>
    </lineage>
</organism>
<dbReference type="VEuPathDB" id="VectorBase:AATE018074"/>
<evidence type="ECO:0000313" key="2">
    <source>
        <dbReference type="EnsemblMetazoa" id="AATE018074-PA.1"/>
    </source>
</evidence>
<dbReference type="AlphaFoldDB" id="A0A182JH99"/>
<feature type="compositionally biased region" description="Low complexity" evidence="1">
    <location>
        <begin position="45"/>
        <end position="56"/>
    </location>
</feature>
<evidence type="ECO:0000256" key="1">
    <source>
        <dbReference type="SAM" id="MobiDB-lite"/>
    </source>
</evidence>
<protein>
    <submittedName>
        <fullName evidence="2">Uncharacterized protein</fullName>
    </submittedName>
</protein>
<proteinExistence type="predicted"/>